<dbReference type="KEGG" id="cmin:NCTC10288_01717"/>
<dbReference type="EMBL" id="LS483460">
    <property type="protein sequence ID" value="SQI00406.1"/>
    <property type="molecule type" value="Genomic_DNA"/>
</dbReference>
<feature type="region of interest" description="Disordered" evidence="1">
    <location>
        <begin position="181"/>
        <end position="259"/>
    </location>
</feature>
<evidence type="ECO:0000313" key="4">
    <source>
        <dbReference type="Proteomes" id="UP000249264"/>
    </source>
</evidence>
<name>A0A2X4RDT3_9CORY</name>
<feature type="compositionally biased region" description="Polar residues" evidence="1">
    <location>
        <begin position="60"/>
        <end position="69"/>
    </location>
</feature>
<keyword evidence="2" id="KW-0812">Transmembrane</keyword>
<dbReference type="STRING" id="38301.NX84_05085"/>
<feature type="compositionally biased region" description="Low complexity" evidence="1">
    <location>
        <begin position="86"/>
        <end position="128"/>
    </location>
</feature>
<dbReference type="AlphaFoldDB" id="A0A2X4RDT3"/>
<feature type="compositionally biased region" description="Polar residues" evidence="1">
    <location>
        <begin position="181"/>
        <end position="194"/>
    </location>
</feature>
<accession>A0A2X4RDT3</accession>
<gene>
    <name evidence="3" type="ORF">NCTC10288_01717</name>
</gene>
<feature type="transmembrane region" description="Helical" evidence="2">
    <location>
        <begin position="153"/>
        <end position="175"/>
    </location>
</feature>
<evidence type="ECO:0000256" key="2">
    <source>
        <dbReference type="SAM" id="Phobius"/>
    </source>
</evidence>
<dbReference type="Proteomes" id="UP000249264">
    <property type="component" value="Chromosome 1"/>
</dbReference>
<feature type="region of interest" description="Disordered" evidence="1">
    <location>
        <begin position="1"/>
        <end position="132"/>
    </location>
</feature>
<evidence type="ECO:0000313" key="3">
    <source>
        <dbReference type="EMBL" id="SQI00406.1"/>
    </source>
</evidence>
<organism evidence="3 4">
    <name type="scientific">Corynebacterium minutissimum</name>
    <dbReference type="NCBI Taxonomy" id="38301"/>
    <lineage>
        <taxon>Bacteria</taxon>
        <taxon>Bacillati</taxon>
        <taxon>Actinomycetota</taxon>
        <taxon>Actinomycetes</taxon>
        <taxon>Mycobacteriales</taxon>
        <taxon>Corynebacteriaceae</taxon>
        <taxon>Corynebacterium</taxon>
    </lineage>
</organism>
<sequence>MEDTVYAVAIGATDTVETEAPVTDSEHNHGFGAPRPQGHGGQLNQNRKDTHPETVDFESPLSQERQYSNPFAAPADQQPTQHFSAPQVQPGQPSQQGQQGHQGQPSQQNQQGWAGHQSQQDQWGNQQQPAGGYNAAYPQQAAAHSGSSNGGKIILIVVLILAVLLVIAALAYLFFFKNSATGNQAQPPLTTEAQVSEETAGGEEEATSAAETTTSEEETTSAEPEKRPEHPALPDGAQPVNDAARNNEPGGDFNNVYRGSTVTTEPFANIVRDEYVKHYVDTKELNATIDAYSPITKQTYRMDCSDNGKFVTCKGGNNAIVYIV</sequence>
<feature type="compositionally biased region" description="Basic and acidic residues" evidence="1">
    <location>
        <begin position="223"/>
        <end position="232"/>
    </location>
</feature>
<reference evidence="3 4" key="1">
    <citation type="submission" date="2018-06" db="EMBL/GenBank/DDBJ databases">
        <authorList>
            <consortium name="Pathogen Informatics"/>
            <person name="Doyle S."/>
        </authorList>
    </citation>
    <scope>NUCLEOTIDE SEQUENCE [LARGE SCALE GENOMIC DNA]</scope>
    <source>
        <strain evidence="3 4">NCTC10288</strain>
    </source>
</reference>
<keyword evidence="2" id="KW-0472">Membrane</keyword>
<keyword evidence="2" id="KW-1133">Transmembrane helix</keyword>
<evidence type="ECO:0000256" key="1">
    <source>
        <dbReference type="SAM" id="MobiDB-lite"/>
    </source>
</evidence>
<proteinExistence type="predicted"/>
<protein>
    <submittedName>
        <fullName evidence="3">Putative secreted protein</fullName>
    </submittedName>
</protein>